<evidence type="ECO:0000313" key="2">
    <source>
        <dbReference type="Proteomes" id="UP000316092"/>
    </source>
</evidence>
<reference evidence="1 2" key="1">
    <citation type="submission" date="2019-07" db="EMBL/GenBank/DDBJ databases">
        <title>Deinococcus detaillus sp. nov., isolated from humus soil in Antarctica.</title>
        <authorList>
            <person name="Zhang K."/>
        </authorList>
    </citation>
    <scope>NUCLEOTIDE SEQUENCE [LARGE SCALE GENOMIC DNA]</scope>
    <source>
        <strain evidence="1 2">H1</strain>
    </source>
</reference>
<keyword evidence="2" id="KW-1185">Reference proteome</keyword>
<protein>
    <submittedName>
        <fullName evidence="1">Uncharacterized protein</fullName>
    </submittedName>
</protein>
<sequence length="104" mass="11788">MYISPIKKLFRGIPTMQNSKVRQLQTIQSSLLAFSKELDELRELVIRKPDTRKAVQGQPVTPHYTAIHKEELGQGRTRSYVVSYQVNPNGEMQIVSVSVTDTDA</sequence>
<comment type="caution">
    <text evidence="1">The sequence shown here is derived from an EMBL/GenBank/DDBJ whole genome shotgun (WGS) entry which is preliminary data.</text>
</comment>
<gene>
    <name evidence="1" type="ORF">FNU79_00545</name>
</gene>
<organism evidence="1 2">
    <name type="scientific">Deinococcus detaillensis</name>
    <dbReference type="NCBI Taxonomy" id="2592048"/>
    <lineage>
        <taxon>Bacteria</taxon>
        <taxon>Thermotogati</taxon>
        <taxon>Deinococcota</taxon>
        <taxon>Deinococci</taxon>
        <taxon>Deinococcales</taxon>
        <taxon>Deinococcaceae</taxon>
        <taxon>Deinococcus</taxon>
    </lineage>
</organism>
<name>A0A553V5P0_9DEIO</name>
<evidence type="ECO:0000313" key="1">
    <source>
        <dbReference type="EMBL" id="TSA87783.1"/>
    </source>
</evidence>
<dbReference type="AlphaFoldDB" id="A0A553V5P0"/>
<accession>A0A553V5P0</accession>
<proteinExistence type="predicted"/>
<dbReference type="Proteomes" id="UP000316092">
    <property type="component" value="Unassembled WGS sequence"/>
</dbReference>
<dbReference type="EMBL" id="VKDB01000001">
    <property type="protein sequence ID" value="TSA87783.1"/>
    <property type="molecule type" value="Genomic_DNA"/>
</dbReference>